<dbReference type="RefSeq" id="WP_015287701.1">
    <property type="nucleotide sequence ID" value="NC_019949.1"/>
</dbReference>
<dbReference type="GO" id="GO:0004521">
    <property type="term" value="F:RNA endonuclease activity"/>
    <property type="evidence" value="ECO:0007669"/>
    <property type="project" value="InterPro"/>
</dbReference>
<keyword evidence="6 9" id="KW-0378">Hydrolase</keyword>
<dbReference type="eggNOG" id="COG3512">
    <property type="taxonomic scope" value="Bacteria"/>
</dbReference>
<name>L0RYN2_MYCC1</name>
<dbReference type="PATRIC" id="fig|1246955.3.peg.769"/>
<evidence type="ECO:0000313" key="11">
    <source>
        <dbReference type="Proteomes" id="UP000010466"/>
    </source>
</evidence>
<comment type="function">
    <text evidence="9">CRISPR (clustered regularly interspaced short palindromic repeat), is an adaptive immune system that provides protection against mobile genetic elements (viruses, transposable elements and conjugative plasmids). CRISPR clusters contain sequences complementary to antecedent mobile elements and target invading nucleic acids. CRISPR clusters are transcribed and processed into CRISPR RNA (crRNA). Functions as a ssRNA-specific endoribonuclease. Involved in the integration of spacer DNA into the CRISPR cassette.</text>
</comment>
<dbReference type="AlphaFoldDB" id="L0RYN2"/>
<comment type="cofactor">
    <cofactor evidence="1 9">
        <name>Mg(2+)</name>
        <dbReference type="ChEBI" id="CHEBI:18420"/>
    </cofactor>
</comment>
<evidence type="ECO:0000256" key="6">
    <source>
        <dbReference type="ARBA" id="ARBA00022801"/>
    </source>
</evidence>
<dbReference type="KEGG" id="mcy:MCYN_0848"/>
<dbReference type="HOGENOM" id="CLU_150500_1_0_14"/>
<organism evidence="10 11">
    <name type="scientific">Mycoplasmopsis cynos (strain C142)</name>
    <name type="common">Mycoplasma cynos</name>
    <dbReference type="NCBI Taxonomy" id="1246955"/>
    <lineage>
        <taxon>Bacteria</taxon>
        <taxon>Bacillati</taxon>
        <taxon>Mycoplasmatota</taxon>
        <taxon>Mycoplasmoidales</taxon>
        <taxon>Metamycoplasmataceae</taxon>
        <taxon>Mycoplasmopsis</taxon>
    </lineage>
</organism>
<dbReference type="EC" id="3.1.-.-" evidence="9"/>
<dbReference type="InterPro" id="IPR021127">
    <property type="entry name" value="CRISPR_associated_Cas2"/>
</dbReference>
<dbReference type="Pfam" id="PF09827">
    <property type="entry name" value="CRISPR_Cas2"/>
    <property type="match status" value="1"/>
</dbReference>
<keyword evidence="11" id="KW-1185">Reference proteome</keyword>
<feature type="binding site" evidence="9">
    <location>
        <position position="15"/>
    </location>
    <ligand>
        <name>Mg(2+)</name>
        <dbReference type="ChEBI" id="CHEBI:18420"/>
        <note>catalytic</note>
    </ligand>
</feature>
<dbReference type="GO" id="GO:0043571">
    <property type="term" value="P:maintenance of CRISPR repeat elements"/>
    <property type="evidence" value="ECO:0007669"/>
    <property type="project" value="UniProtKB-UniRule"/>
</dbReference>
<dbReference type="NCBIfam" id="TIGR01573">
    <property type="entry name" value="cas2"/>
    <property type="match status" value="1"/>
</dbReference>
<dbReference type="Gene3D" id="3.30.70.240">
    <property type="match status" value="1"/>
</dbReference>
<sequence>MIIKSRQMRIILMYDIYNDETYKDSSNKFRNHLISLGYYMLQYSVYTKCIGSHTMYKYEINKVKKRLPYKANIRVFLITEDQYKKMDLLSGKKSNNELISEKEKYIEL</sequence>
<dbReference type="SUPFAM" id="SSF143430">
    <property type="entry name" value="TTP0101/SSO1404-like"/>
    <property type="match status" value="1"/>
</dbReference>
<dbReference type="HAMAP" id="MF_01471">
    <property type="entry name" value="Cas2"/>
    <property type="match status" value="1"/>
</dbReference>
<evidence type="ECO:0000313" key="10">
    <source>
        <dbReference type="EMBL" id="CCP24580.1"/>
    </source>
</evidence>
<evidence type="ECO:0000256" key="8">
    <source>
        <dbReference type="ARBA" id="ARBA00023118"/>
    </source>
</evidence>
<comment type="similarity">
    <text evidence="2 9">Belongs to the CRISPR-associated endoribonuclease Cas2 protein family.</text>
</comment>
<dbReference type="InterPro" id="IPR019199">
    <property type="entry name" value="Virulence_VapD/CRISPR_Cas2"/>
</dbReference>
<evidence type="ECO:0000256" key="2">
    <source>
        <dbReference type="ARBA" id="ARBA00009959"/>
    </source>
</evidence>
<proteinExistence type="inferred from homology"/>
<dbReference type="GO" id="GO:0051607">
    <property type="term" value="P:defense response to virus"/>
    <property type="evidence" value="ECO:0007669"/>
    <property type="project" value="UniProtKB-UniRule"/>
</dbReference>
<reference evidence="11" key="1">
    <citation type="journal article" date="2013" name="Genome Announc.">
        <title>Complete genome sequence of Mycoplasma cynos strain C142.</title>
        <authorList>
            <person name="Walker C.A."/>
            <person name="Mannering S.A."/>
            <person name="Shields S."/>
            <person name="Blake D.P."/>
            <person name="Brownlie J."/>
        </authorList>
    </citation>
    <scope>NUCLEOTIDE SEQUENCE [LARGE SCALE GENOMIC DNA]</scope>
    <source>
        <strain evidence="11">C142</strain>
    </source>
</reference>
<evidence type="ECO:0000256" key="3">
    <source>
        <dbReference type="ARBA" id="ARBA00022722"/>
    </source>
</evidence>
<evidence type="ECO:0000256" key="9">
    <source>
        <dbReference type="HAMAP-Rule" id="MF_01471"/>
    </source>
</evidence>
<dbReference type="GO" id="GO:0016787">
    <property type="term" value="F:hydrolase activity"/>
    <property type="evidence" value="ECO:0007669"/>
    <property type="project" value="UniProtKB-KW"/>
</dbReference>
<dbReference type="GeneID" id="74932378"/>
<dbReference type="GO" id="GO:0046872">
    <property type="term" value="F:metal ion binding"/>
    <property type="evidence" value="ECO:0007669"/>
    <property type="project" value="UniProtKB-UniRule"/>
</dbReference>
<evidence type="ECO:0000256" key="1">
    <source>
        <dbReference type="ARBA" id="ARBA00001946"/>
    </source>
</evidence>
<keyword evidence="8 9" id="KW-0051">Antiviral defense</keyword>
<keyword evidence="5 9" id="KW-0255">Endonuclease</keyword>
<evidence type="ECO:0000256" key="7">
    <source>
        <dbReference type="ARBA" id="ARBA00022842"/>
    </source>
</evidence>
<comment type="subunit">
    <text evidence="9">Homodimer, forms a heterotetramer with a Cas1 homodimer.</text>
</comment>
<keyword evidence="4 9" id="KW-0479">Metal-binding</keyword>
<dbReference type="EMBL" id="HF559394">
    <property type="protein sequence ID" value="CCP24580.1"/>
    <property type="molecule type" value="Genomic_DNA"/>
</dbReference>
<keyword evidence="7 9" id="KW-0460">Magnesium</keyword>
<protein>
    <recommendedName>
        <fullName evidence="9">CRISPR-associated endoribonuclease Cas2</fullName>
        <ecNumber evidence="9">3.1.-.-</ecNumber>
    </recommendedName>
</protein>
<dbReference type="STRING" id="1246955.MCYN_0848"/>
<gene>
    <name evidence="10" type="primary">MCYN0848</name>
    <name evidence="9" type="synonym">cas2</name>
    <name evidence="10" type="ordered locus">MCYN_0848</name>
</gene>
<evidence type="ECO:0000256" key="4">
    <source>
        <dbReference type="ARBA" id="ARBA00022723"/>
    </source>
</evidence>
<evidence type="ECO:0000256" key="5">
    <source>
        <dbReference type="ARBA" id="ARBA00022759"/>
    </source>
</evidence>
<accession>L0RYN2</accession>
<dbReference type="OrthoDB" id="9791737at2"/>
<dbReference type="Proteomes" id="UP000010466">
    <property type="component" value="Chromosome"/>
</dbReference>
<keyword evidence="3 9" id="KW-0540">Nuclease</keyword>